<dbReference type="AlphaFoldDB" id="A0A9P8MV78"/>
<protein>
    <submittedName>
        <fullName evidence="1">Uncharacterized protein</fullName>
    </submittedName>
</protein>
<name>A0A9P8MV78_9HYPO</name>
<reference evidence="1" key="1">
    <citation type="submission" date="2021-09" db="EMBL/GenBank/DDBJ databases">
        <title>A high-quality genome of the endoparasitic fungus Hirsutella rhossiliensis with a comparison of Hirsutella genomes reveals transposable elements contributing to genome size variation.</title>
        <authorList>
            <person name="Lin R."/>
            <person name="Jiao Y."/>
            <person name="Sun X."/>
            <person name="Ling J."/>
            <person name="Xie B."/>
            <person name="Cheng X."/>
        </authorList>
    </citation>
    <scope>NUCLEOTIDE SEQUENCE</scope>
    <source>
        <strain evidence="1">HR02</strain>
    </source>
</reference>
<organism evidence="1 2">
    <name type="scientific">Hirsutella rhossiliensis</name>
    <dbReference type="NCBI Taxonomy" id="111463"/>
    <lineage>
        <taxon>Eukaryota</taxon>
        <taxon>Fungi</taxon>
        <taxon>Dikarya</taxon>
        <taxon>Ascomycota</taxon>
        <taxon>Pezizomycotina</taxon>
        <taxon>Sordariomycetes</taxon>
        <taxon>Hypocreomycetidae</taxon>
        <taxon>Hypocreales</taxon>
        <taxon>Ophiocordycipitaceae</taxon>
        <taxon>Hirsutella</taxon>
    </lineage>
</organism>
<keyword evidence="2" id="KW-1185">Reference proteome</keyword>
<dbReference type="EMBL" id="JAIZPD010000007">
    <property type="protein sequence ID" value="KAH0961845.1"/>
    <property type="molecule type" value="Genomic_DNA"/>
</dbReference>
<proteinExistence type="predicted"/>
<dbReference type="Proteomes" id="UP000824596">
    <property type="component" value="Unassembled WGS sequence"/>
</dbReference>
<evidence type="ECO:0000313" key="1">
    <source>
        <dbReference type="EMBL" id="KAH0961845.1"/>
    </source>
</evidence>
<sequence length="95" mass="10587">MPRQRSKKNKDIKTGTANYQWGLCKKGNALSETYNVDVVIITRRPDGFMGGFQSRPGLMHGLTQLLEEKDIMGPDQFKGGSRISKPGTVNVEFTL</sequence>
<dbReference type="RefSeq" id="XP_044719358.1">
    <property type="nucleotide sequence ID" value="XM_044865396.1"/>
</dbReference>
<gene>
    <name evidence="1" type="ORF">HRG_06925</name>
</gene>
<dbReference type="GeneID" id="68356054"/>
<dbReference type="OrthoDB" id="4935345at2759"/>
<evidence type="ECO:0000313" key="2">
    <source>
        <dbReference type="Proteomes" id="UP000824596"/>
    </source>
</evidence>
<comment type="caution">
    <text evidence="1">The sequence shown here is derived from an EMBL/GenBank/DDBJ whole genome shotgun (WGS) entry which is preliminary data.</text>
</comment>
<accession>A0A9P8MV78</accession>